<feature type="binding site" evidence="12">
    <location>
        <position position="239"/>
    </location>
    <ligand>
        <name>ATP</name>
        <dbReference type="ChEBI" id="CHEBI:30616"/>
    </ligand>
</feature>
<accession>A0A7D3UVF4</accession>
<feature type="binding site" evidence="12">
    <location>
        <position position="267"/>
    </location>
    <ligand>
        <name>ATP</name>
        <dbReference type="ChEBI" id="CHEBI:30616"/>
    </ligand>
</feature>
<dbReference type="EC" id="6.3.5.4" evidence="2"/>
<dbReference type="PANTHER" id="PTHR11772">
    <property type="entry name" value="ASPARAGINE SYNTHETASE"/>
    <property type="match status" value="1"/>
</dbReference>
<evidence type="ECO:0000313" key="16">
    <source>
        <dbReference type="Proteomes" id="UP001162001"/>
    </source>
</evidence>
<evidence type="ECO:0000256" key="2">
    <source>
        <dbReference type="ARBA" id="ARBA00012737"/>
    </source>
</evidence>
<dbReference type="GO" id="GO:0004066">
    <property type="term" value="F:asparagine synthase (glutamine-hydrolyzing) activity"/>
    <property type="evidence" value="ECO:0007669"/>
    <property type="project" value="UniProtKB-EC"/>
</dbReference>
<evidence type="ECO:0000256" key="1">
    <source>
        <dbReference type="ARBA" id="ARBA00005187"/>
    </source>
</evidence>
<evidence type="ECO:0000256" key="4">
    <source>
        <dbReference type="ARBA" id="ARBA00022605"/>
    </source>
</evidence>
<dbReference type="SUPFAM" id="SSF56235">
    <property type="entry name" value="N-terminal nucleophile aminohydrolases (Ntn hydrolases)"/>
    <property type="match status" value="1"/>
</dbReference>
<keyword evidence="3" id="KW-0436">Ligase</keyword>
<evidence type="ECO:0000259" key="14">
    <source>
        <dbReference type="PROSITE" id="PS51278"/>
    </source>
</evidence>
<dbReference type="InterPro" id="IPR014729">
    <property type="entry name" value="Rossmann-like_a/b/a_fold"/>
</dbReference>
<keyword evidence="6 12" id="KW-0067">ATP-binding</keyword>
<dbReference type="GO" id="GO:0006529">
    <property type="term" value="P:asparagine biosynthetic process"/>
    <property type="evidence" value="ECO:0007669"/>
    <property type="project" value="UniProtKB-KW"/>
</dbReference>
<dbReference type="Proteomes" id="UP001162001">
    <property type="component" value="Segment"/>
</dbReference>
<evidence type="ECO:0000256" key="9">
    <source>
        <dbReference type="ARBA" id="ARBA00030234"/>
    </source>
</evidence>
<dbReference type="Pfam" id="PF13537">
    <property type="entry name" value="GATase_7"/>
    <property type="match status" value="1"/>
</dbReference>
<evidence type="ECO:0000256" key="5">
    <source>
        <dbReference type="ARBA" id="ARBA00022741"/>
    </source>
</evidence>
<feature type="domain" description="Glutamine amidotransferase type-2" evidence="14">
    <location>
        <begin position="2"/>
        <end position="190"/>
    </location>
</feature>
<organism evidence="15 16">
    <name type="scientific">Fadolivirus FV1/VV64</name>
    <dbReference type="NCBI Taxonomy" id="3070911"/>
    <lineage>
        <taxon>Viruses</taxon>
        <taxon>Varidnaviria</taxon>
        <taxon>Bamfordvirae</taxon>
        <taxon>Nucleocytoviricota</taxon>
        <taxon>Megaviricetes</taxon>
        <taxon>Imitervirales</taxon>
        <taxon>Mimiviridae</taxon>
        <taxon>Klosneuvirinae</taxon>
        <taxon>Fadolivirus</taxon>
        <taxon>Fadolivirus algeromassiliense</taxon>
    </lineage>
</organism>
<dbReference type="InterPro" id="IPR033738">
    <property type="entry name" value="AsnB_N"/>
</dbReference>
<evidence type="ECO:0000256" key="11">
    <source>
        <dbReference type="PIRSR" id="PIRSR001589-1"/>
    </source>
</evidence>
<keyword evidence="16" id="KW-1185">Reference proteome</keyword>
<evidence type="ECO:0000256" key="7">
    <source>
        <dbReference type="ARBA" id="ARBA00022888"/>
    </source>
</evidence>
<comment type="catalytic activity">
    <reaction evidence="10">
        <text>L-aspartate + L-glutamine + ATP + H2O = L-asparagine + L-glutamate + AMP + diphosphate + H(+)</text>
        <dbReference type="Rhea" id="RHEA:12228"/>
        <dbReference type="ChEBI" id="CHEBI:15377"/>
        <dbReference type="ChEBI" id="CHEBI:15378"/>
        <dbReference type="ChEBI" id="CHEBI:29985"/>
        <dbReference type="ChEBI" id="CHEBI:29991"/>
        <dbReference type="ChEBI" id="CHEBI:30616"/>
        <dbReference type="ChEBI" id="CHEBI:33019"/>
        <dbReference type="ChEBI" id="CHEBI:58048"/>
        <dbReference type="ChEBI" id="CHEBI:58359"/>
        <dbReference type="ChEBI" id="CHEBI:456215"/>
        <dbReference type="EC" id="6.3.5.4"/>
    </reaction>
</comment>
<dbReference type="CDD" id="cd00712">
    <property type="entry name" value="AsnB"/>
    <property type="match status" value="1"/>
</dbReference>
<feature type="active site" description="For GATase activity" evidence="11">
    <location>
        <position position="2"/>
    </location>
</feature>
<evidence type="ECO:0000256" key="13">
    <source>
        <dbReference type="PIRSR" id="PIRSR001589-3"/>
    </source>
</evidence>
<keyword evidence="5 12" id="KW-0547">Nucleotide-binding</keyword>
<dbReference type="InterPro" id="IPR017932">
    <property type="entry name" value="GATase_2_dom"/>
</dbReference>
<dbReference type="CDD" id="cd01991">
    <property type="entry name" value="Asn_synthase_B_C"/>
    <property type="match status" value="1"/>
</dbReference>
<dbReference type="Gene3D" id="3.60.20.10">
    <property type="entry name" value="Glutamine Phosphoribosylpyrophosphate, subunit 1, domain 1"/>
    <property type="match status" value="1"/>
</dbReference>
<evidence type="ECO:0000256" key="12">
    <source>
        <dbReference type="PIRSR" id="PIRSR001589-2"/>
    </source>
</evidence>
<name>A0A7D3UVF4_9VIRU</name>
<evidence type="ECO:0000256" key="3">
    <source>
        <dbReference type="ARBA" id="ARBA00022598"/>
    </source>
</evidence>
<dbReference type="EMBL" id="MT418680">
    <property type="protein sequence ID" value="QKF93994.1"/>
    <property type="molecule type" value="Genomic_DNA"/>
</dbReference>
<proteinExistence type="predicted"/>
<dbReference type="PIRSF" id="PIRSF001589">
    <property type="entry name" value="Asn_synthetase_glu-h"/>
    <property type="match status" value="1"/>
</dbReference>
<evidence type="ECO:0000313" key="15">
    <source>
        <dbReference type="EMBL" id="QKF93994.1"/>
    </source>
</evidence>
<dbReference type="Pfam" id="PF00733">
    <property type="entry name" value="Asn_synthase"/>
    <property type="match status" value="2"/>
</dbReference>
<evidence type="ECO:0000256" key="6">
    <source>
        <dbReference type="ARBA" id="ARBA00022840"/>
    </source>
</evidence>
<keyword evidence="8 11" id="KW-0315">Glutamine amidotransferase</keyword>
<keyword evidence="4 11" id="KW-0028">Amino-acid biosynthesis</keyword>
<dbReference type="InterPro" id="IPR050795">
    <property type="entry name" value="Asn_Synthetase"/>
</dbReference>
<dbReference type="InterPro" id="IPR029055">
    <property type="entry name" value="Ntn_hydrolases_N"/>
</dbReference>
<dbReference type="Gene3D" id="3.40.50.620">
    <property type="entry name" value="HUPs"/>
    <property type="match status" value="1"/>
</dbReference>
<evidence type="ECO:0000256" key="8">
    <source>
        <dbReference type="ARBA" id="ARBA00022962"/>
    </source>
</evidence>
<dbReference type="PANTHER" id="PTHR11772:SF23">
    <property type="entry name" value="ASPARAGINE SYNTHETASE [GLUTAMINE-HYDROLYZING]"/>
    <property type="match status" value="1"/>
</dbReference>
<feature type="binding site" evidence="12">
    <location>
        <position position="100"/>
    </location>
    <ligand>
        <name>L-glutamine</name>
        <dbReference type="ChEBI" id="CHEBI:58359"/>
    </ligand>
</feature>
<dbReference type="PROSITE" id="PS51278">
    <property type="entry name" value="GATASE_TYPE_2"/>
    <property type="match status" value="1"/>
</dbReference>
<evidence type="ECO:0000256" key="10">
    <source>
        <dbReference type="ARBA" id="ARBA00048741"/>
    </source>
</evidence>
<dbReference type="InterPro" id="IPR006426">
    <property type="entry name" value="Asn_synth_AEB"/>
</dbReference>
<comment type="pathway">
    <text evidence="1">Amino-acid biosynthesis; L-asparagine biosynthesis; L-asparagine from L-aspartate (L-Gln route): step 1/1.</text>
</comment>
<dbReference type="SUPFAM" id="SSF52402">
    <property type="entry name" value="Adenine nucleotide alpha hydrolases-like"/>
    <property type="match status" value="1"/>
</dbReference>
<feature type="site" description="Important for beta-aspartyl-AMP intermediate formation" evidence="13">
    <location>
        <position position="345"/>
    </location>
</feature>
<dbReference type="InterPro" id="IPR001962">
    <property type="entry name" value="Asn_synthase"/>
</dbReference>
<sequence>MCGIWALLSQVPIDKLGFLCDAFMKTKGRGPEYSSFDLINQYILLGFHRLAIMDLSADGNQPFHHVREDGSCVYCVCNGEIYPHEQIKKEYGIVTKSHSDCEVIIPLYEKLGVDGMIRLLGSEFAFVIFDINKDGKVKMISGRDPIGNRPAFYGIDGKSLCVSSEMKSLSDIYDKVYVFPPGHYMVYEDGQMTLTPYYSYDYKQLSPIPPIEEIYAEIRKRFINCVRKRLMTDRPFGALLSGGLDSSLVVAVAKMLLPDKKFPVYTIAFTTGSTDLPFAKKVAKYCDLDHYVIEVDPMDALKELDETIYAIESFDITTVRASTVQRIIAKYIEKNTKVKVIFVGENSDELFQGYKYYHNQPSAYDGHIDSIVRVHDVHMFDGLRTDRTMAHHGLEVRLPFADPELIDYVFTLPPELVKPQGGFEKTLLRDAFKELKILPEEVLYRSKEALSDAVSTVQKSWFQYIQEHIETIVSDEEFISQKDKFKHCTPFTKESYYYRKKFVEYFGDSENIAHTIPYFWMPKWSPETKDPSARTLKVYKEHNK</sequence>
<protein>
    <recommendedName>
        <fullName evidence="2">asparagine synthase (glutamine-hydrolyzing)</fullName>
        <ecNumber evidence="2">6.3.5.4</ecNumber>
    </recommendedName>
    <alternativeName>
        <fullName evidence="9">Glutamine-dependent asparagine synthetase</fullName>
    </alternativeName>
</protein>
<dbReference type="GO" id="GO:0005524">
    <property type="term" value="F:ATP binding"/>
    <property type="evidence" value="ECO:0007669"/>
    <property type="project" value="UniProtKB-KW"/>
</dbReference>
<keyword evidence="7 11" id="KW-0061">Asparagine biosynthesis</keyword>
<gene>
    <name evidence="15" type="ORF">Fadolivirus_1_536</name>
</gene>
<reference evidence="15 16" key="1">
    <citation type="submission" date="2020-04" db="EMBL/GenBank/DDBJ databases">
        <title>Advantages and limits of metagenomic assembly and binning of a giant virus.</title>
        <authorList>
            <person name="Schulz F."/>
            <person name="Andreani J."/>
            <person name="Francis R."/>
            <person name="Boudjemaa H."/>
            <person name="Bou Khalil J.Y."/>
            <person name="Lee J."/>
            <person name="La Scola B."/>
            <person name="Woyke T."/>
        </authorList>
    </citation>
    <scope>NUCLEOTIDE SEQUENCE [LARGE SCALE GENOMIC DNA]</scope>
    <source>
        <strain evidence="15 16">FV1/VV64</strain>
    </source>
</reference>